<accession>A0A9N9J231</accession>
<protein>
    <submittedName>
        <fullName evidence="1">7013_t:CDS:1</fullName>
    </submittedName>
</protein>
<dbReference type="OrthoDB" id="2345570at2759"/>
<dbReference type="Proteomes" id="UP000789508">
    <property type="component" value="Unassembled WGS sequence"/>
</dbReference>
<name>A0A9N9J231_9GLOM</name>
<comment type="caution">
    <text evidence="1">The sequence shown here is derived from an EMBL/GenBank/DDBJ whole genome shotgun (WGS) entry which is preliminary data.</text>
</comment>
<feature type="non-terminal residue" evidence="1">
    <location>
        <position position="203"/>
    </location>
</feature>
<dbReference type="EMBL" id="CAJVPS010043548">
    <property type="protein sequence ID" value="CAG8756004.1"/>
    <property type="molecule type" value="Genomic_DNA"/>
</dbReference>
<evidence type="ECO:0000313" key="1">
    <source>
        <dbReference type="EMBL" id="CAG8756004.1"/>
    </source>
</evidence>
<keyword evidence="2" id="KW-1185">Reference proteome</keyword>
<gene>
    <name evidence="1" type="ORF">ALEPTO_LOCUS13484</name>
</gene>
<evidence type="ECO:0000313" key="2">
    <source>
        <dbReference type="Proteomes" id="UP000789508"/>
    </source>
</evidence>
<sequence length="203" mass="23744">EWTIKKVVKNLRRIVLMDLLSGSDAPDIRFTLKTQTRIPIDPNLKCLIKDVQDPNRNESFMALRPSDFAGTWLHVTRVEQAISKTKFLVTYGNNVTLKHVDWIRMFNRLSNLPNKDQYQQQSYQNEYDLISFEDIPKQTISVSRTQKQNIEDDVFGIEFLSNHIKEDYKKEENISSEFKGILQCTIPASLDFARQFIQRIGDD</sequence>
<dbReference type="AlphaFoldDB" id="A0A9N9J231"/>
<organism evidence="1 2">
    <name type="scientific">Ambispora leptoticha</name>
    <dbReference type="NCBI Taxonomy" id="144679"/>
    <lineage>
        <taxon>Eukaryota</taxon>
        <taxon>Fungi</taxon>
        <taxon>Fungi incertae sedis</taxon>
        <taxon>Mucoromycota</taxon>
        <taxon>Glomeromycotina</taxon>
        <taxon>Glomeromycetes</taxon>
        <taxon>Archaeosporales</taxon>
        <taxon>Ambisporaceae</taxon>
        <taxon>Ambispora</taxon>
    </lineage>
</organism>
<proteinExistence type="predicted"/>
<reference evidence="1" key="1">
    <citation type="submission" date="2021-06" db="EMBL/GenBank/DDBJ databases">
        <authorList>
            <person name="Kallberg Y."/>
            <person name="Tangrot J."/>
            <person name="Rosling A."/>
        </authorList>
    </citation>
    <scope>NUCLEOTIDE SEQUENCE</scope>
    <source>
        <strain evidence="1">FL130A</strain>
    </source>
</reference>